<dbReference type="EMBL" id="JBBHLL010000164">
    <property type="protein sequence ID" value="KAK7811876.1"/>
    <property type="molecule type" value="Genomic_DNA"/>
</dbReference>
<dbReference type="GO" id="GO:0045104">
    <property type="term" value="P:intermediate filament cytoskeleton organization"/>
    <property type="evidence" value="ECO:0007669"/>
    <property type="project" value="TreeGrafter"/>
</dbReference>
<dbReference type="PROSITE" id="PS51842">
    <property type="entry name" value="IF_ROD_2"/>
    <property type="match status" value="1"/>
</dbReference>
<dbReference type="SUPFAM" id="SSF64593">
    <property type="entry name" value="Intermediate filament protein, coiled coil region"/>
    <property type="match status" value="1"/>
</dbReference>
<keyword evidence="3 5" id="KW-0403">Intermediate filament</keyword>
<comment type="caution">
    <text evidence="7">The sequence shown here is derived from an EMBL/GenBank/DDBJ whole genome shotgun (WGS) entry which is preliminary data.</text>
</comment>
<dbReference type="InterPro" id="IPR039008">
    <property type="entry name" value="IF_rod_dom"/>
</dbReference>
<dbReference type="PANTHER" id="PTHR23239:SF349">
    <property type="entry name" value="KERATIN, TYPE I CYTOSKELETAL 18"/>
    <property type="match status" value="1"/>
</dbReference>
<dbReference type="InterPro" id="IPR018039">
    <property type="entry name" value="IF_conserved"/>
</dbReference>
<keyword evidence="2" id="KW-0416">Keratin</keyword>
<dbReference type="InterPro" id="IPR002957">
    <property type="entry name" value="Keratin_I"/>
</dbReference>
<keyword evidence="8" id="KW-1185">Reference proteome</keyword>
<dbReference type="GO" id="GO:0045095">
    <property type="term" value="C:keratin filament"/>
    <property type="evidence" value="ECO:0007669"/>
    <property type="project" value="TreeGrafter"/>
</dbReference>
<feature type="domain" description="IF rod" evidence="6">
    <location>
        <begin position="1"/>
        <end position="57"/>
    </location>
</feature>
<dbReference type="Pfam" id="PF00038">
    <property type="entry name" value="Filament"/>
    <property type="match status" value="1"/>
</dbReference>
<reference evidence="7 8" key="1">
    <citation type="journal article" date="2023" name="bioRxiv">
        <title>Conserved and derived expression patterns and positive selection on dental genes reveal complex evolutionary context of ever-growing rodent molars.</title>
        <authorList>
            <person name="Calamari Z.T."/>
            <person name="Song A."/>
            <person name="Cohen E."/>
            <person name="Akter M."/>
            <person name="Roy R.D."/>
            <person name="Hallikas O."/>
            <person name="Christensen M.M."/>
            <person name="Li P."/>
            <person name="Marangoni P."/>
            <person name="Jernvall J."/>
            <person name="Klein O.D."/>
        </authorList>
    </citation>
    <scope>NUCLEOTIDE SEQUENCE [LARGE SCALE GENOMIC DNA]</scope>
    <source>
        <strain evidence="7">V071</strain>
    </source>
</reference>
<evidence type="ECO:0000256" key="5">
    <source>
        <dbReference type="RuleBase" id="RU000685"/>
    </source>
</evidence>
<accession>A0AAW0IBP7</accession>
<sequence length="68" mass="7628">MEQLSGVLLHLGSELAQARAEGQHQTQEYEVLLNIKVKLESEIVTYHRLLEDGEDFSLSDAPDSNNSM</sequence>
<evidence type="ECO:0000256" key="3">
    <source>
        <dbReference type="ARBA" id="ARBA00022754"/>
    </source>
</evidence>
<evidence type="ECO:0000256" key="4">
    <source>
        <dbReference type="ARBA" id="ARBA00023054"/>
    </source>
</evidence>
<dbReference type="Gene3D" id="1.20.5.170">
    <property type="match status" value="1"/>
</dbReference>
<keyword evidence="4" id="KW-0175">Coiled coil</keyword>
<protein>
    <recommendedName>
        <fullName evidence="6">IF rod domain-containing protein</fullName>
    </recommendedName>
</protein>
<evidence type="ECO:0000256" key="2">
    <source>
        <dbReference type="ARBA" id="ARBA00022744"/>
    </source>
</evidence>
<comment type="similarity">
    <text evidence="5">Belongs to the intermediate filament family.</text>
</comment>
<evidence type="ECO:0000313" key="7">
    <source>
        <dbReference type="EMBL" id="KAK7811876.1"/>
    </source>
</evidence>
<evidence type="ECO:0000313" key="8">
    <source>
        <dbReference type="Proteomes" id="UP001488838"/>
    </source>
</evidence>
<dbReference type="GO" id="GO:0005198">
    <property type="term" value="F:structural molecule activity"/>
    <property type="evidence" value="ECO:0007669"/>
    <property type="project" value="InterPro"/>
</dbReference>
<dbReference type="PANTHER" id="PTHR23239">
    <property type="entry name" value="INTERMEDIATE FILAMENT"/>
    <property type="match status" value="1"/>
</dbReference>
<name>A0AAW0IBP7_MYOGA</name>
<keyword evidence="1" id="KW-0597">Phosphoprotein</keyword>
<dbReference type="Proteomes" id="UP001488838">
    <property type="component" value="Unassembled WGS sequence"/>
</dbReference>
<organism evidence="7 8">
    <name type="scientific">Myodes glareolus</name>
    <name type="common">Bank vole</name>
    <name type="synonym">Clethrionomys glareolus</name>
    <dbReference type="NCBI Taxonomy" id="447135"/>
    <lineage>
        <taxon>Eukaryota</taxon>
        <taxon>Metazoa</taxon>
        <taxon>Chordata</taxon>
        <taxon>Craniata</taxon>
        <taxon>Vertebrata</taxon>
        <taxon>Euteleostomi</taxon>
        <taxon>Mammalia</taxon>
        <taxon>Eutheria</taxon>
        <taxon>Euarchontoglires</taxon>
        <taxon>Glires</taxon>
        <taxon>Rodentia</taxon>
        <taxon>Myomorpha</taxon>
        <taxon>Muroidea</taxon>
        <taxon>Cricetidae</taxon>
        <taxon>Arvicolinae</taxon>
        <taxon>Myodes</taxon>
    </lineage>
</organism>
<gene>
    <name evidence="7" type="ORF">U0070_024139</name>
</gene>
<evidence type="ECO:0000259" key="6">
    <source>
        <dbReference type="PROSITE" id="PS51842"/>
    </source>
</evidence>
<dbReference type="PROSITE" id="PS00226">
    <property type="entry name" value="IF_ROD_1"/>
    <property type="match status" value="1"/>
</dbReference>
<proteinExistence type="inferred from homology"/>
<dbReference type="AlphaFoldDB" id="A0AAW0IBP7"/>
<evidence type="ECO:0000256" key="1">
    <source>
        <dbReference type="ARBA" id="ARBA00022553"/>
    </source>
</evidence>